<reference evidence="1 2" key="1">
    <citation type="submission" date="2024-04" db="EMBL/GenBank/DDBJ databases">
        <title>genome sequences of Mucor flavus KT1a and Helicostylum pulchrum KT1b strains isolated from the surface of a dry-aged beef.</title>
        <authorList>
            <person name="Toyotome T."/>
            <person name="Hosono M."/>
            <person name="Torimaru M."/>
            <person name="Fukuda K."/>
            <person name="Mikami N."/>
        </authorList>
    </citation>
    <scope>NUCLEOTIDE SEQUENCE [LARGE SCALE GENOMIC DNA]</scope>
    <source>
        <strain evidence="1 2">KT1a</strain>
    </source>
</reference>
<dbReference type="Proteomes" id="UP001473302">
    <property type="component" value="Unassembled WGS sequence"/>
</dbReference>
<dbReference type="EMBL" id="BAABUK010000009">
    <property type="protein sequence ID" value="GAA5811110.1"/>
    <property type="molecule type" value="Genomic_DNA"/>
</dbReference>
<gene>
    <name evidence="1" type="ORF">MFLAVUS_004539</name>
</gene>
<organism evidence="1 2">
    <name type="scientific">Mucor flavus</name>
    <dbReference type="NCBI Taxonomy" id="439312"/>
    <lineage>
        <taxon>Eukaryota</taxon>
        <taxon>Fungi</taxon>
        <taxon>Fungi incertae sedis</taxon>
        <taxon>Mucoromycota</taxon>
        <taxon>Mucoromycotina</taxon>
        <taxon>Mucoromycetes</taxon>
        <taxon>Mucorales</taxon>
        <taxon>Mucorineae</taxon>
        <taxon>Mucoraceae</taxon>
        <taxon>Mucor</taxon>
    </lineage>
</organism>
<name>A0ABP9YW77_9FUNG</name>
<protein>
    <submittedName>
        <fullName evidence="1">Uncharacterized protein</fullName>
    </submittedName>
</protein>
<sequence length="254" mass="28552">MKSPSDPDSKENVHYSIDDSFWIEVPNKMDAKEKAYALLLSLAVNKKPELLNRIFSTLYREFRASLDSKRPDISCARYSRLLCAISKSAKELERIRVDVLTITSTDNMVMEAMRMCCNVIAHDKKTPNNIKSMYEKMACTCNWKNTTENISLDTAISNVFNELIRLGEETDKATLGTFGLSADPTKNDKPGVQQLFELMIQVLAVDNTSLNSIQTTALKGAYMLSAHDICHLNKVRKCVNLREEVIPTSSEGSI</sequence>
<accession>A0ABP9YW77</accession>
<proteinExistence type="predicted"/>
<comment type="caution">
    <text evidence="1">The sequence shown here is derived from an EMBL/GenBank/DDBJ whole genome shotgun (WGS) entry which is preliminary data.</text>
</comment>
<evidence type="ECO:0000313" key="1">
    <source>
        <dbReference type="EMBL" id="GAA5811110.1"/>
    </source>
</evidence>
<evidence type="ECO:0000313" key="2">
    <source>
        <dbReference type="Proteomes" id="UP001473302"/>
    </source>
</evidence>
<keyword evidence="2" id="KW-1185">Reference proteome</keyword>